<feature type="region of interest" description="Disordered" evidence="1">
    <location>
        <begin position="399"/>
        <end position="418"/>
    </location>
</feature>
<feature type="compositionally biased region" description="Low complexity" evidence="1">
    <location>
        <begin position="1"/>
        <end position="11"/>
    </location>
</feature>
<dbReference type="AlphaFoldDB" id="A0A5N6U909"/>
<keyword evidence="3" id="KW-1185">Reference proteome</keyword>
<feature type="compositionally biased region" description="Polar residues" evidence="1">
    <location>
        <begin position="32"/>
        <end position="64"/>
    </location>
</feature>
<feature type="region of interest" description="Disordered" evidence="1">
    <location>
        <begin position="166"/>
        <end position="243"/>
    </location>
</feature>
<evidence type="ECO:0000313" key="2">
    <source>
        <dbReference type="EMBL" id="KAE8154611.1"/>
    </source>
</evidence>
<evidence type="ECO:0000313" key="3">
    <source>
        <dbReference type="Proteomes" id="UP000325780"/>
    </source>
</evidence>
<evidence type="ECO:0000256" key="1">
    <source>
        <dbReference type="SAM" id="MobiDB-lite"/>
    </source>
</evidence>
<dbReference type="EMBL" id="ML742028">
    <property type="protein sequence ID" value="KAE8154611.1"/>
    <property type="molecule type" value="Genomic_DNA"/>
</dbReference>
<proteinExistence type="predicted"/>
<protein>
    <submittedName>
        <fullName evidence="2">Uncharacterized protein</fullName>
    </submittedName>
</protein>
<sequence length="439" mass="47290">MPRQRGSTNTRRGARAGRQRGSGHGSARSTGPGAQNNLASVAGTSQHVQQTNPLESAENGSSLPPDQLRAQFAEGMETEPNGEPSLLADMANMKVKPARLPRIVWDAFMCMLLFAVFLKTLDKVVIDLGAIWDAWPPGVPKPSMHALEHRFSEIRRILKFEPKQFEIRKPQRPLPGEEDAEGESDYEVTTPAPDTSKSEVTPASDTTTSNTGGKKRGRSRKRRATAKTTASQPATAPLQPSPVAPVAEQIVPISYPVTPEAGNTFQCTNESPSNAITTPQGNIEQFMYPNLPVASAQGSGFVFAQQLAQDHNGFAQLQAFNDSQDHVVYGGAMFDPQMVQTSAAGGMTYHGSFQYGFTYADPNHPSFGGAARPTNQSAQGVTGCASKASELASSAVNWGNSHSNASATRENSHDPQFNWAELDPLGIFKHYENPDNQNN</sequence>
<feature type="compositionally biased region" description="Acidic residues" evidence="1">
    <location>
        <begin position="176"/>
        <end position="186"/>
    </location>
</feature>
<dbReference type="Proteomes" id="UP000325780">
    <property type="component" value="Unassembled WGS sequence"/>
</dbReference>
<feature type="region of interest" description="Disordered" evidence="1">
    <location>
        <begin position="1"/>
        <end position="66"/>
    </location>
</feature>
<feature type="compositionally biased region" description="Polar residues" evidence="1">
    <location>
        <begin position="399"/>
        <end position="409"/>
    </location>
</feature>
<organism evidence="2 3">
    <name type="scientific">Aspergillus avenaceus</name>
    <dbReference type="NCBI Taxonomy" id="36643"/>
    <lineage>
        <taxon>Eukaryota</taxon>
        <taxon>Fungi</taxon>
        <taxon>Dikarya</taxon>
        <taxon>Ascomycota</taxon>
        <taxon>Pezizomycotina</taxon>
        <taxon>Eurotiomycetes</taxon>
        <taxon>Eurotiomycetidae</taxon>
        <taxon>Eurotiales</taxon>
        <taxon>Aspergillaceae</taxon>
        <taxon>Aspergillus</taxon>
        <taxon>Aspergillus subgen. Circumdati</taxon>
    </lineage>
</organism>
<name>A0A5N6U909_ASPAV</name>
<accession>A0A5N6U909</accession>
<gene>
    <name evidence="2" type="ORF">BDV25DRAFT_135779</name>
</gene>
<feature type="compositionally biased region" description="Polar residues" evidence="1">
    <location>
        <begin position="192"/>
        <end position="210"/>
    </location>
</feature>
<feature type="compositionally biased region" description="Basic residues" evidence="1">
    <location>
        <begin position="213"/>
        <end position="225"/>
    </location>
</feature>
<reference evidence="2 3" key="1">
    <citation type="submission" date="2019-04" db="EMBL/GenBank/DDBJ databases">
        <title>Friends and foes A comparative genomics study of 23 Aspergillus species from section Flavi.</title>
        <authorList>
            <consortium name="DOE Joint Genome Institute"/>
            <person name="Kjaerbolling I."/>
            <person name="Vesth T."/>
            <person name="Frisvad J.C."/>
            <person name="Nybo J.L."/>
            <person name="Theobald S."/>
            <person name="Kildgaard S."/>
            <person name="Isbrandt T."/>
            <person name="Kuo A."/>
            <person name="Sato A."/>
            <person name="Lyhne E.K."/>
            <person name="Kogle M.E."/>
            <person name="Wiebenga A."/>
            <person name="Kun R.S."/>
            <person name="Lubbers R.J."/>
            <person name="Makela M.R."/>
            <person name="Barry K."/>
            <person name="Chovatia M."/>
            <person name="Clum A."/>
            <person name="Daum C."/>
            <person name="Haridas S."/>
            <person name="He G."/>
            <person name="LaButti K."/>
            <person name="Lipzen A."/>
            <person name="Mondo S."/>
            <person name="Riley R."/>
            <person name="Salamov A."/>
            <person name="Simmons B.A."/>
            <person name="Magnuson J.K."/>
            <person name="Henrissat B."/>
            <person name="Mortensen U.H."/>
            <person name="Larsen T.O."/>
            <person name="Devries R.P."/>
            <person name="Grigoriev I.V."/>
            <person name="Machida M."/>
            <person name="Baker S.E."/>
            <person name="Andersen M.R."/>
        </authorList>
    </citation>
    <scope>NUCLEOTIDE SEQUENCE [LARGE SCALE GENOMIC DNA]</scope>
    <source>
        <strain evidence="2 3">IBT 18842</strain>
    </source>
</reference>